<evidence type="ECO:0000256" key="7">
    <source>
        <dbReference type="HAMAP-Rule" id="MF_01008"/>
    </source>
</evidence>
<dbReference type="GO" id="GO:0000976">
    <property type="term" value="F:transcription cis-regulatory region binding"/>
    <property type="evidence" value="ECO:0007669"/>
    <property type="project" value="TreeGrafter"/>
</dbReference>
<feature type="domain" description="SpoVT-AbrB" evidence="8">
    <location>
        <begin position="10"/>
        <end position="56"/>
    </location>
</feature>
<evidence type="ECO:0000259" key="8">
    <source>
        <dbReference type="PROSITE" id="PS51740"/>
    </source>
</evidence>
<dbReference type="InterPro" id="IPR035644">
    <property type="entry name" value="MraZ_C"/>
</dbReference>
<dbReference type="Pfam" id="PF02381">
    <property type="entry name" value="MraZ"/>
    <property type="match status" value="2"/>
</dbReference>
<evidence type="ECO:0000256" key="2">
    <source>
        <dbReference type="ARBA" id="ARBA00022490"/>
    </source>
</evidence>
<sequence length="158" mass="18141">MVLEYNLIGEYDVSLDSKGRFRIPGALLKKLGDRDELEFVVNQGFDKCLTMYPRPVWNEVKKEVDELSDLSPRHKTFKRIFYRGANEVTPDSADRILLPKRLQAYAEGEKSLILCARNDRIEIWTEAAYDELLQEALEDPAALAEELFGDSKGKKVED</sequence>
<dbReference type="GO" id="GO:0009295">
    <property type="term" value="C:nucleoid"/>
    <property type="evidence" value="ECO:0007669"/>
    <property type="project" value="UniProtKB-SubCell"/>
</dbReference>
<dbReference type="InterPro" id="IPR035642">
    <property type="entry name" value="MraZ_N"/>
</dbReference>
<dbReference type="NCBIfam" id="TIGR00242">
    <property type="entry name" value="division/cell wall cluster transcriptional repressor MraZ"/>
    <property type="match status" value="1"/>
</dbReference>
<dbReference type="AlphaFoldDB" id="A0A5C7FIU8"/>
<accession>A0A5C7FIU8</accession>
<name>A0A5C7FIU8_9BACT</name>
<feature type="domain" description="SpoVT-AbrB" evidence="8">
    <location>
        <begin position="85"/>
        <end position="128"/>
    </location>
</feature>
<evidence type="ECO:0000256" key="4">
    <source>
        <dbReference type="ARBA" id="ARBA00023015"/>
    </source>
</evidence>
<dbReference type="Gene3D" id="3.40.1550.20">
    <property type="entry name" value="Transcriptional regulator MraZ domain"/>
    <property type="match status" value="1"/>
</dbReference>
<keyword evidence="10" id="KW-1185">Reference proteome</keyword>
<dbReference type="Proteomes" id="UP000321907">
    <property type="component" value="Unassembled WGS sequence"/>
</dbReference>
<dbReference type="InterPro" id="IPR020603">
    <property type="entry name" value="MraZ_dom"/>
</dbReference>
<dbReference type="EMBL" id="VOXD01000012">
    <property type="protein sequence ID" value="TXF89731.1"/>
    <property type="molecule type" value="Genomic_DNA"/>
</dbReference>
<protein>
    <recommendedName>
        <fullName evidence="1 7">Transcriptional regulator MraZ</fullName>
    </recommendedName>
</protein>
<dbReference type="GO" id="GO:0003700">
    <property type="term" value="F:DNA-binding transcription factor activity"/>
    <property type="evidence" value="ECO:0007669"/>
    <property type="project" value="UniProtKB-UniRule"/>
</dbReference>
<dbReference type="PANTHER" id="PTHR34701">
    <property type="entry name" value="TRANSCRIPTIONAL REGULATOR MRAZ"/>
    <property type="match status" value="1"/>
</dbReference>
<dbReference type="CDD" id="cd16321">
    <property type="entry name" value="MraZ_C"/>
    <property type="match status" value="1"/>
</dbReference>
<comment type="subunit">
    <text evidence="7">Forms oligomers.</text>
</comment>
<dbReference type="InterPro" id="IPR007159">
    <property type="entry name" value="SpoVT-AbrB_dom"/>
</dbReference>
<dbReference type="GO" id="GO:2000143">
    <property type="term" value="P:negative regulation of DNA-templated transcription initiation"/>
    <property type="evidence" value="ECO:0007669"/>
    <property type="project" value="TreeGrafter"/>
</dbReference>
<dbReference type="InterPro" id="IPR038619">
    <property type="entry name" value="MraZ_sf"/>
</dbReference>
<keyword evidence="6 7" id="KW-0804">Transcription</keyword>
<comment type="subcellular location">
    <subcellularLocation>
        <location evidence="7">Cytoplasm</location>
        <location evidence="7">Nucleoid</location>
    </subcellularLocation>
</comment>
<dbReference type="InterPro" id="IPR037914">
    <property type="entry name" value="SpoVT-AbrB_sf"/>
</dbReference>
<dbReference type="OrthoDB" id="9807753at2"/>
<evidence type="ECO:0000256" key="1">
    <source>
        <dbReference type="ARBA" id="ARBA00013860"/>
    </source>
</evidence>
<dbReference type="InterPro" id="IPR003444">
    <property type="entry name" value="MraZ"/>
</dbReference>
<dbReference type="CDD" id="cd16320">
    <property type="entry name" value="MraZ_N"/>
    <property type="match status" value="1"/>
</dbReference>
<organism evidence="9 10">
    <name type="scientific">Neolewinella aurantiaca</name>
    <dbReference type="NCBI Taxonomy" id="2602767"/>
    <lineage>
        <taxon>Bacteria</taxon>
        <taxon>Pseudomonadati</taxon>
        <taxon>Bacteroidota</taxon>
        <taxon>Saprospiria</taxon>
        <taxon>Saprospirales</taxon>
        <taxon>Lewinellaceae</taxon>
        <taxon>Neolewinella</taxon>
    </lineage>
</organism>
<evidence type="ECO:0000256" key="5">
    <source>
        <dbReference type="ARBA" id="ARBA00023125"/>
    </source>
</evidence>
<dbReference type="PANTHER" id="PTHR34701:SF1">
    <property type="entry name" value="TRANSCRIPTIONAL REGULATOR MRAZ"/>
    <property type="match status" value="1"/>
</dbReference>
<dbReference type="HAMAP" id="MF_01008">
    <property type="entry name" value="MraZ"/>
    <property type="match status" value="1"/>
</dbReference>
<dbReference type="GO" id="GO:0005737">
    <property type="term" value="C:cytoplasm"/>
    <property type="evidence" value="ECO:0007669"/>
    <property type="project" value="UniProtKB-UniRule"/>
</dbReference>
<comment type="caution">
    <text evidence="9">The sequence shown here is derived from an EMBL/GenBank/DDBJ whole genome shotgun (WGS) entry which is preliminary data.</text>
</comment>
<evidence type="ECO:0000256" key="3">
    <source>
        <dbReference type="ARBA" id="ARBA00022737"/>
    </source>
</evidence>
<keyword evidence="3" id="KW-0677">Repeat</keyword>
<dbReference type="SUPFAM" id="SSF89447">
    <property type="entry name" value="AbrB/MazE/MraZ-like"/>
    <property type="match status" value="1"/>
</dbReference>
<evidence type="ECO:0000256" key="6">
    <source>
        <dbReference type="ARBA" id="ARBA00023163"/>
    </source>
</evidence>
<proteinExistence type="inferred from homology"/>
<keyword evidence="4 7" id="KW-0805">Transcription regulation</keyword>
<evidence type="ECO:0000313" key="9">
    <source>
        <dbReference type="EMBL" id="TXF89731.1"/>
    </source>
</evidence>
<keyword evidence="2 7" id="KW-0963">Cytoplasm</keyword>
<reference evidence="9 10" key="1">
    <citation type="submission" date="2019-08" db="EMBL/GenBank/DDBJ databases">
        <title>Lewinella sp. strain SSH13 Genome sequencing and assembly.</title>
        <authorList>
            <person name="Kim I."/>
        </authorList>
    </citation>
    <scope>NUCLEOTIDE SEQUENCE [LARGE SCALE GENOMIC DNA]</scope>
    <source>
        <strain evidence="9 10">SSH13</strain>
    </source>
</reference>
<comment type="similarity">
    <text evidence="7">Belongs to the MraZ family.</text>
</comment>
<gene>
    <name evidence="7 9" type="primary">mraZ</name>
    <name evidence="9" type="ORF">FUA23_09315</name>
</gene>
<dbReference type="PROSITE" id="PS51740">
    <property type="entry name" value="SPOVT_ABRB"/>
    <property type="match status" value="2"/>
</dbReference>
<evidence type="ECO:0000313" key="10">
    <source>
        <dbReference type="Proteomes" id="UP000321907"/>
    </source>
</evidence>
<keyword evidence="5 7" id="KW-0238">DNA-binding</keyword>